<dbReference type="GO" id="GO:0008360">
    <property type="term" value="P:regulation of cell shape"/>
    <property type="evidence" value="ECO:0007669"/>
    <property type="project" value="UniProtKB-KW"/>
</dbReference>
<feature type="transmembrane region" description="Helical" evidence="6">
    <location>
        <begin position="335"/>
        <end position="355"/>
    </location>
</feature>
<feature type="transmembrane region" description="Helical" evidence="6">
    <location>
        <begin position="71"/>
        <end position="89"/>
    </location>
</feature>
<proteinExistence type="predicted"/>
<reference evidence="7" key="1">
    <citation type="submission" date="2022-11" db="EMBL/GenBank/DDBJ databases">
        <title>Candidatus Alkanophaga archaea from heated hydrothermal vent sediment oxidize petroleum alkanes.</title>
        <authorList>
            <person name="Zehnle H."/>
            <person name="Laso-Perez R."/>
            <person name="Lipp J."/>
            <person name="Teske A."/>
            <person name="Wegener G."/>
        </authorList>
    </citation>
    <scope>NUCLEOTIDE SEQUENCE</scope>
    <source>
        <strain evidence="7">MCA70</strain>
    </source>
</reference>
<evidence type="ECO:0000256" key="4">
    <source>
        <dbReference type="ARBA" id="ARBA00022989"/>
    </source>
</evidence>
<evidence type="ECO:0000256" key="6">
    <source>
        <dbReference type="SAM" id="Phobius"/>
    </source>
</evidence>
<comment type="caution">
    <text evidence="7">The sequence shown here is derived from an EMBL/GenBank/DDBJ whole genome shotgun (WGS) entry which is preliminary data.</text>
</comment>
<comment type="subcellular location">
    <subcellularLocation>
        <location evidence="1">Membrane</location>
        <topology evidence="1">Multi-pass membrane protein</topology>
    </subcellularLocation>
</comment>
<name>A0AAE3TDZ9_9BACT</name>
<dbReference type="GO" id="GO:0015648">
    <property type="term" value="F:lipid-linked peptidoglycan transporter activity"/>
    <property type="evidence" value="ECO:0007669"/>
    <property type="project" value="TreeGrafter"/>
</dbReference>
<protein>
    <submittedName>
        <fullName evidence="7">Peptodoglycan polymerase FtsW/RodA/SpoVE</fullName>
    </submittedName>
</protein>
<dbReference type="Proteomes" id="UP001144110">
    <property type="component" value="Unassembled WGS sequence"/>
</dbReference>
<dbReference type="GO" id="GO:0032153">
    <property type="term" value="C:cell division site"/>
    <property type="evidence" value="ECO:0007669"/>
    <property type="project" value="TreeGrafter"/>
</dbReference>
<keyword evidence="3" id="KW-0133">Cell shape</keyword>
<evidence type="ECO:0000256" key="5">
    <source>
        <dbReference type="ARBA" id="ARBA00023136"/>
    </source>
</evidence>
<dbReference type="PANTHER" id="PTHR30474">
    <property type="entry name" value="CELL CYCLE PROTEIN"/>
    <property type="match status" value="1"/>
</dbReference>
<evidence type="ECO:0000256" key="2">
    <source>
        <dbReference type="ARBA" id="ARBA00022692"/>
    </source>
</evidence>
<feature type="transmembrane region" description="Helical" evidence="6">
    <location>
        <begin position="266"/>
        <end position="286"/>
    </location>
</feature>
<feature type="transmembrane region" description="Helical" evidence="6">
    <location>
        <begin position="175"/>
        <end position="194"/>
    </location>
</feature>
<dbReference type="GO" id="GO:0051301">
    <property type="term" value="P:cell division"/>
    <property type="evidence" value="ECO:0007669"/>
    <property type="project" value="InterPro"/>
</dbReference>
<evidence type="ECO:0000313" key="7">
    <source>
        <dbReference type="EMBL" id="MDF2953484.1"/>
    </source>
</evidence>
<dbReference type="AlphaFoldDB" id="A0AAE3TDZ9"/>
<feature type="transmembrane region" description="Helical" evidence="6">
    <location>
        <begin position="45"/>
        <end position="64"/>
    </location>
</feature>
<dbReference type="InterPro" id="IPR001182">
    <property type="entry name" value="FtsW/RodA"/>
</dbReference>
<dbReference type="GO" id="GO:0005886">
    <property type="term" value="C:plasma membrane"/>
    <property type="evidence" value="ECO:0007669"/>
    <property type="project" value="TreeGrafter"/>
</dbReference>
<feature type="transmembrane region" description="Helical" evidence="6">
    <location>
        <begin position="298"/>
        <end position="323"/>
    </location>
</feature>
<feature type="transmembrane region" description="Helical" evidence="6">
    <location>
        <begin position="131"/>
        <end position="147"/>
    </location>
</feature>
<keyword evidence="5 6" id="KW-0472">Membrane</keyword>
<feature type="transmembrane region" description="Helical" evidence="6">
    <location>
        <begin position="12"/>
        <end position="33"/>
    </location>
</feature>
<dbReference type="Pfam" id="PF01098">
    <property type="entry name" value="FTSW_RODA_SPOVE"/>
    <property type="match status" value="1"/>
</dbReference>
<dbReference type="PANTHER" id="PTHR30474:SF1">
    <property type="entry name" value="PEPTIDOGLYCAN GLYCOSYLTRANSFERASE MRDB"/>
    <property type="match status" value="1"/>
</dbReference>
<feature type="transmembrane region" description="Helical" evidence="6">
    <location>
        <begin position="95"/>
        <end position="119"/>
    </location>
</feature>
<evidence type="ECO:0000256" key="3">
    <source>
        <dbReference type="ARBA" id="ARBA00022960"/>
    </source>
</evidence>
<keyword evidence="2 6" id="KW-0812">Transmembrane</keyword>
<gene>
    <name evidence="7" type="ORF">OD816_000729</name>
</gene>
<accession>A0AAE3TDZ9</accession>
<evidence type="ECO:0000256" key="1">
    <source>
        <dbReference type="ARBA" id="ARBA00004141"/>
    </source>
</evidence>
<evidence type="ECO:0000313" key="8">
    <source>
        <dbReference type="Proteomes" id="UP001144110"/>
    </source>
</evidence>
<keyword evidence="4 6" id="KW-1133">Transmembrane helix</keyword>
<sequence length="361" mass="41335">MGIKGIKENFREIFWGILIVFILALLGILNQWIIAGNSPLFWKNLFWHLAGFTILIFLTFLVDYRKIPVQIIWYIYLVLLFVLFISFILKKRWLSLGFVVFQPSEFVKPVLVLLISLIASKEPNPYLKIRTLVKLLAIIIIPLVLILPVDLDYAFIMMVMFVSFLFFIGISKRVIIAFGLIGLIVGLVVCPVFWKNLKPHQKGRIYAYLNPEKYAKTWGYQLNQALIAIGSGGFWGYGLKKGWSTRLNYLPAKHTDLAFAVWAETWGFVGVSLVLLLYGYLLYLCIKISYIAKDWLGKYLSLGVALVLFWQAMFNIGGCSGLFPMTSIPFPFLSYGGSITISTYILLSLSFNITLKRHFFK</sequence>
<organism evidence="7 8">
    <name type="scientific">Candidatus Thermodesulfobacterium syntrophicum</name>
    <dbReference type="NCBI Taxonomy" id="3060442"/>
    <lineage>
        <taxon>Bacteria</taxon>
        <taxon>Pseudomonadati</taxon>
        <taxon>Thermodesulfobacteriota</taxon>
        <taxon>Thermodesulfobacteria</taxon>
        <taxon>Thermodesulfobacteriales</taxon>
        <taxon>Thermodesulfobacteriaceae</taxon>
        <taxon>Thermodesulfobacterium</taxon>
    </lineage>
</organism>
<dbReference type="EMBL" id="JAPHEG010000003">
    <property type="protein sequence ID" value="MDF2953484.1"/>
    <property type="molecule type" value="Genomic_DNA"/>
</dbReference>
<feature type="transmembrane region" description="Helical" evidence="6">
    <location>
        <begin position="153"/>
        <end position="170"/>
    </location>
</feature>